<dbReference type="EMBL" id="PQCO01000240">
    <property type="protein sequence ID" value="PUD99955.1"/>
    <property type="molecule type" value="Genomic_DNA"/>
</dbReference>
<comment type="caution">
    <text evidence="3">The sequence shown here is derived from an EMBL/GenBank/DDBJ whole genome shotgun (WGS) entry which is preliminary data.</text>
</comment>
<dbReference type="EMBL" id="MUIE01000294">
    <property type="protein sequence ID" value="OQX33460.1"/>
    <property type="molecule type" value="Genomic_DNA"/>
</dbReference>
<evidence type="ECO:0000313" key="2">
    <source>
        <dbReference type="EMBL" id="OQX33460.1"/>
    </source>
</evidence>
<protein>
    <recommendedName>
        <fullName evidence="1">UPF0260 protein B0D84_04590</fullName>
    </recommendedName>
</protein>
<dbReference type="Proteomes" id="UP000243361">
    <property type="component" value="Unassembled WGS sequence"/>
</dbReference>
<dbReference type="InterPro" id="IPR005358">
    <property type="entry name" value="Puta_zinc/iron-chelating_dom"/>
</dbReference>
<dbReference type="AlphaFoldDB" id="A0A657Q2D0"/>
<evidence type="ECO:0000256" key="1">
    <source>
        <dbReference type="HAMAP-Rule" id="MF_00676"/>
    </source>
</evidence>
<reference evidence="3 5" key="2">
    <citation type="submission" date="2018-01" db="EMBL/GenBank/DDBJ databases">
        <title>Novel co-symbiosis in the lucinid bivalve Phacoides pectinatus.</title>
        <authorList>
            <person name="Lim S.J."/>
            <person name="Davis B.G."/>
            <person name="Gill D.E."/>
            <person name="Engel A.S."/>
            <person name="Anderson L.C."/>
            <person name="Campbell B.J."/>
        </authorList>
    </citation>
    <scope>NUCLEOTIDE SEQUENCE [LARGE SCALE GENOMIC DNA]</scope>
    <source>
        <strain evidence="3">N3_P5</strain>
    </source>
</reference>
<dbReference type="NCBIfam" id="NF003501">
    <property type="entry name" value="PRK05170.1-5"/>
    <property type="match status" value="1"/>
</dbReference>
<dbReference type="NCBIfam" id="NF003507">
    <property type="entry name" value="PRK05170.2-5"/>
    <property type="match status" value="1"/>
</dbReference>
<gene>
    <name evidence="2" type="ORF">B0D84_04590</name>
    <name evidence="3" type="ORF">C3L24_10045</name>
</gene>
<dbReference type="Proteomes" id="UP000250928">
    <property type="component" value="Unassembled WGS sequence"/>
</dbReference>
<proteinExistence type="inferred from homology"/>
<evidence type="ECO:0000313" key="3">
    <source>
        <dbReference type="EMBL" id="PUD99955.1"/>
    </source>
</evidence>
<keyword evidence="4" id="KW-1185">Reference proteome</keyword>
<dbReference type="PANTHER" id="PTHR37421">
    <property type="entry name" value="UPF0260 PROTEIN YCGN"/>
    <property type="match status" value="1"/>
</dbReference>
<dbReference type="PANTHER" id="PTHR37421:SF1">
    <property type="entry name" value="UPF0260 PROTEIN YCGN"/>
    <property type="match status" value="1"/>
</dbReference>
<dbReference type="InterPro" id="IPR008228">
    <property type="entry name" value="UCP006173"/>
</dbReference>
<organism evidence="3 5">
    <name type="scientific">Candidatus Sedimenticola endophacoides</name>
    <dbReference type="NCBI Taxonomy" id="2548426"/>
    <lineage>
        <taxon>Bacteria</taxon>
        <taxon>Pseudomonadati</taxon>
        <taxon>Pseudomonadota</taxon>
        <taxon>Gammaproteobacteria</taxon>
        <taxon>Chromatiales</taxon>
        <taxon>Sedimenticolaceae</taxon>
        <taxon>Sedimenticola</taxon>
    </lineage>
</organism>
<accession>A0A657Q2D0</accession>
<evidence type="ECO:0000313" key="5">
    <source>
        <dbReference type="Proteomes" id="UP000250928"/>
    </source>
</evidence>
<dbReference type="Pfam" id="PF03692">
    <property type="entry name" value="CxxCxxCC"/>
    <property type="match status" value="1"/>
</dbReference>
<name>A0A657Q2D0_9GAMM</name>
<dbReference type="PIRSF" id="PIRSF006173">
    <property type="entry name" value="UCP006173"/>
    <property type="match status" value="1"/>
</dbReference>
<reference evidence="2 4" key="1">
    <citation type="submission" date="2017-02" db="EMBL/GenBank/DDBJ databases">
        <title>Novel co-symbiosis in the unique lucinid bivalve Phacoides pectinatus.</title>
        <authorList>
            <person name="Lim S.J."/>
            <person name="Davis B.G."/>
            <person name="Gill D.E."/>
            <person name="Engel A.S."/>
            <person name="Anderson L.C."/>
            <person name="Campbell B.J."/>
        </authorList>
    </citation>
    <scope>NUCLEOTIDE SEQUENCE [LARGE SCALE GENOMIC DNA]</scope>
    <source>
        <strain evidence="2">LUC13016_P6</strain>
    </source>
</reference>
<evidence type="ECO:0000313" key="4">
    <source>
        <dbReference type="Proteomes" id="UP000243361"/>
    </source>
</evidence>
<comment type="similarity">
    <text evidence="1">Belongs to the UPF0260 family.</text>
</comment>
<sequence>MNDTDNRFWTEKPLTDLSNEEWEALCDGCAKCCLHRFEDSRTREIHFTNVCCRYLDQHSCRCSDYLRRNVNVPECVLITPKVLEAPYWLPETCAYRLLAEGRPLPPWHPLVSGDPATVFRSGNAVCGRVISERETDCLEHHLIDWIR</sequence>
<dbReference type="HAMAP" id="MF_00676">
    <property type="entry name" value="UPF0260"/>
    <property type="match status" value="1"/>
</dbReference>